<dbReference type="PROSITE" id="PS50970">
    <property type="entry name" value="HCY"/>
    <property type="match status" value="1"/>
</dbReference>
<dbReference type="InterPro" id="IPR003726">
    <property type="entry name" value="HCY_dom"/>
</dbReference>
<name>A0A6J3MI13_9PEZI</name>
<dbReference type="GO" id="GO:0008270">
    <property type="term" value="F:zinc ion binding"/>
    <property type="evidence" value="ECO:0007669"/>
    <property type="project" value="InterPro"/>
</dbReference>
<dbReference type="FunFam" id="3.20.20.330:FF:000002">
    <property type="entry name" value="Homocysteine S-methyltransferase"/>
    <property type="match status" value="1"/>
</dbReference>
<dbReference type="NCBIfam" id="NF007020">
    <property type="entry name" value="PRK09485.1"/>
    <property type="match status" value="1"/>
</dbReference>
<feature type="domain" description="Hcy-binding" evidence="7">
    <location>
        <begin position="44"/>
        <end position="361"/>
    </location>
</feature>
<dbReference type="PANTHER" id="PTHR46015">
    <property type="entry name" value="ZGC:172121"/>
    <property type="match status" value="1"/>
</dbReference>
<sequence>MQKHTTGISSAVVILCFEDYSVDSESRSHESAEDKSCLEMLTRDNFNALLATKSVLVIDGALASELEERGHDLNHSLWSAKILRDDPSSIEKVHLDYFLAGADIAITASYQAAPLGLTKHFGMTEDEGKAMVAHSVAIANSARKAAYSAGVESNRQLLLAGSVGPFGAYLADGSEYRGDYRLTIEELQNFHRPRIQALVDAEVDILALETMPSYNEIKAVLDLLHAEFPRAIAWLGCTTRDVAHLCDGTPLQAVLDLVHENDLQIVAVGVNCIASNAVPATLHHLSQITHVPLLCYPNSGEVWDASTKRWHTEPSDYDAQANPKSEQADSLVMLWIQNGARLVGGCCRTGPAFIKALRADLDDSHSK</sequence>
<comment type="cofactor">
    <cofactor evidence="5">
        <name>Zn(2+)</name>
        <dbReference type="ChEBI" id="CHEBI:29105"/>
    </cofactor>
    <text evidence="5">Binds 1 zinc ion per subunit.</text>
</comment>
<dbReference type="GO" id="GO:0032259">
    <property type="term" value="P:methylation"/>
    <property type="evidence" value="ECO:0007669"/>
    <property type="project" value="UniProtKB-KW"/>
</dbReference>
<keyword evidence="1 6" id="KW-0489">Methyltransferase</keyword>
<evidence type="ECO:0000256" key="6">
    <source>
        <dbReference type="PROSITE-ProRule" id="PRU00333"/>
    </source>
</evidence>
<keyword evidence="8" id="KW-1185">Reference proteome</keyword>
<proteinExistence type="predicted"/>
<dbReference type="InterPro" id="IPR017226">
    <property type="entry name" value="BHMT-like"/>
</dbReference>
<evidence type="ECO:0000313" key="8">
    <source>
        <dbReference type="Proteomes" id="UP000504637"/>
    </source>
</evidence>
<dbReference type="GO" id="GO:0009086">
    <property type="term" value="P:methionine biosynthetic process"/>
    <property type="evidence" value="ECO:0007669"/>
    <property type="project" value="InterPro"/>
</dbReference>
<dbReference type="InterPro" id="IPR036589">
    <property type="entry name" value="HCY_dom_sf"/>
</dbReference>
<feature type="binding site" evidence="6">
    <location>
        <position position="346"/>
    </location>
    <ligand>
        <name>Zn(2+)</name>
        <dbReference type="ChEBI" id="CHEBI:29105"/>
    </ligand>
</feature>
<keyword evidence="3 5" id="KW-0479">Metal-binding</keyword>
<dbReference type="PANTHER" id="PTHR46015:SF1">
    <property type="entry name" value="HOMOCYSTEINE S-METHYLTRANSFERASE-LIKE ISOFORM 1"/>
    <property type="match status" value="1"/>
</dbReference>
<dbReference type="AlphaFoldDB" id="A0A6J3MI13"/>
<organism evidence="9">
    <name type="scientific">Dissoconium aciculare CBS 342.82</name>
    <dbReference type="NCBI Taxonomy" id="1314786"/>
    <lineage>
        <taxon>Eukaryota</taxon>
        <taxon>Fungi</taxon>
        <taxon>Dikarya</taxon>
        <taxon>Ascomycota</taxon>
        <taxon>Pezizomycotina</taxon>
        <taxon>Dothideomycetes</taxon>
        <taxon>Dothideomycetidae</taxon>
        <taxon>Mycosphaerellales</taxon>
        <taxon>Dissoconiaceae</taxon>
        <taxon>Dissoconium</taxon>
    </lineage>
</organism>
<reference evidence="9" key="2">
    <citation type="submission" date="2020-04" db="EMBL/GenBank/DDBJ databases">
        <authorList>
            <consortium name="NCBI Genome Project"/>
        </authorList>
    </citation>
    <scope>NUCLEOTIDE SEQUENCE</scope>
    <source>
        <strain evidence="9">CBS 342.82</strain>
    </source>
</reference>
<evidence type="ECO:0000256" key="1">
    <source>
        <dbReference type="ARBA" id="ARBA00022603"/>
    </source>
</evidence>
<protein>
    <submittedName>
        <fullName evidence="9">Homocysteine S-methyltransferase</fullName>
    </submittedName>
</protein>
<evidence type="ECO:0000259" key="7">
    <source>
        <dbReference type="PROSITE" id="PS50970"/>
    </source>
</evidence>
<gene>
    <name evidence="9" type="ORF">K489DRAFT_118836</name>
</gene>
<dbReference type="GeneID" id="54356751"/>
<feature type="binding site" evidence="6">
    <location>
        <position position="347"/>
    </location>
    <ligand>
        <name>Zn(2+)</name>
        <dbReference type="ChEBI" id="CHEBI:29105"/>
    </ligand>
</feature>
<reference evidence="9" key="3">
    <citation type="submission" date="2025-08" db="UniProtKB">
        <authorList>
            <consortium name="RefSeq"/>
        </authorList>
    </citation>
    <scope>IDENTIFICATION</scope>
    <source>
        <strain evidence="9">CBS 342.82</strain>
    </source>
</reference>
<accession>A0A6J3MI13</accession>
<reference evidence="9" key="1">
    <citation type="submission" date="2020-01" db="EMBL/GenBank/DDBJ databases">
        <authorList>
            <consortium name="DOE Joint Genome Institute"/>
            <person name="Haridas S."/>
            <person name="Albert R."/>
            <person name="Binder M."/>
            <person name="Bloem J."/>
            <person name="Labutti K."/>
            <person name="Salamov A."/>
            <person name="Andreopoulos B."/>
            <person name="Baker S.E."/>
            <person name="Barry K."/>
            <person name="Bills G."/>
            <person name="Bluhm B.H."/>
            <person name="Cannon C."/>
            <person name="Castanera R."/>
            <person name="Culley D.E."/>
            <person name="Daum C."/>
            <person name="Ezra D."/>
            <person name="Gonzalez J.B."/>
            <person name="Henrissat B."/>
            <person name="Kuo A."/>
            <person name="Liang C."/>
            <person name="Lipzen A."/>
            <person name="Lutzoni F."/>
            <person name="Magnuson J."/>
            <person name="Mondo S."/>
            <person name="Nolan M."/>
            <person name="Ohm R."/>
            <person name="Pangilinan J."/>
            <person name="Park H.-J."/>
            <person name="Ramirez L."/>
            <person name="Alfaro M."/>
            <person name="Sun H."/>
            <person name="Tritt A."/>
            <person name="Yoshinaga Y."/>
            <person name="Zwiers L.-H."/>
            <person name="Turgeon B.G."/>
            <person name="Goodwin S.B."/>
            <person name="Spatafora J.W."/>
            <person name="Crous P.W."/>
            <person name="Grigoriev I.V."/>
        </authorList>
    </citation>
    <scope>NUCLEOTIDE SEQUENCE</scope>
    <source>
        <strain evidence="9">CBS 342.82</strain>
    </source>
</reference>
<keyword evidence="2 6" id="KW-0808">Transferase</keyword>
<dbReference type="Proteomes" id="UP000504637">
    <property type="component" value="Unplaced"/>
</dbReference>
<keyword evidence="4 5" id="KW-0862">Zinc</keyword>
<dbReference type="SUPFAM" id="SSF82282">
    <property type="entry name" value="Homocysteine S-methyltransferase"/>
    <property type="match status" value="1"/>
</dbReference>
<evidence type="ECO:0000256" key="3">
    <source>
        <dbReference type="ARBA" id="ARBA00022723"/>
    </source>
</evidence>
<evidence type="ECO:0000256" key="4">
    <source>
        <dbReference type="ARBA" id="ARBA00022833"/>
    </source>
</evidence>
<feature type="binding site" evidence="5 6">
    <location>
        <position position="272"/>
    </location>
    <ligand>
        <name>Zn(2+)</name>
        <dbReference type="ChEBI" id="CHEBI:29105"/>
    </ligand>
</feature>
<dbReference type="Gene3D" id="3.20.20.330">
    <property type="entry name" value="Homocysteine-binding-like domain"/>
    <property type="match status" value="1"/>
</dbReference>
<evidence type="ECO:0000256" key="2">
    <source>
        <dbReference type="ARBA" id="ARBA00022679"/>
    </source>
</evidence>
<dbReference type="PIRSF" id="PIRSF037505">
    <property type="entry name" value="Betaine_HMT"/>
    <property type="match status" value="1"/>
</dbReference>
<dbReference type="Pfam" id="PF02574">
    <property type="entry name" value="S-methyl_trans"/>
    <property type="match status" value="1"/>
</dbReference>
<dbReference type="GO" id="GO:0008898">
    <property type="term" value="F:S-adenosylmethionine-homocysteine S-methyltransferase activity"/>
    <property type="evidence" value="ECO:0007669"/>
    <property type="project" value="TreeGrafter"/>
</dbReference>
<evidence type="ECO:0000313" key="9">
    <source>
        <dbReference type="RefSeq" id="XP_033463578.1"/>
    </source>
</evidence>
<evidence type="ECO:0000256" key="5">
    <source>
        <dbReference type="PIRSR" id="PIRSR037505-2"/>
    </source>
</evidence>
<dbReference type="GO" id="GO:0033528">
    <property type="term" value="P:S-methylmethionine cycle"/>
    <property type="evidence" value="ECO:0007669"/>
    <property type="project" value="TreeGrafter"/>
</dbReference>
<dbReference type="InterPro" id="IPR051486">
    <property type="entry name" value="Hcy_S-methyltransferase"/>
</dbReference>
<dbReference type="RefSeq" id="XP_033463578.1">
    <property type="nucleotide sequence ID" value="XM_033598952.1"/>
</dbReference>
<dbReference type="OrthoDB" id="261426at2759"/>